<sequence length="50" mass="5778">MKRLGEIKVKKHEVQTDEEMKRIVGGGTGENIAKRLLVVVRVKSIFHQQY</sequence>
<dbReference type="EMBL" id="WNDD01000013">
    <property type="protein sequence ID" value="MTV02394.1"/>
    <property type="molecule type" value="Genomic_DNA"/>
</dbReference>
<dbReference type="Proteomes" id="UP000434916">
    <property type="component" value="Unassembled WGS sequence"/>
</dbReference>
<proteinExistence type="predicted"/>
<dbReference type="EMBL" id="WNCN01000028">
    <property type="protein sequence ID" value="MTU41019.1"/>
    <property type="molecule type" value="Genomic_DNA"/>
</dbReference>
<evidence type="ECO:0000313" key="4">
    <source>
        <dbReference type="Proteomes" id="UP000482671"/>
    </source>
</evidence>
<evidence type="ECO:0000313" key="3">
    <source>
        <dbReference type="Proteomes" id="UP000434916"/>
    </source>
</evidence>
<evidence type="ECO:0000313" key="2">
    <source>
        <dbReference type="EMBL" id="MTV02394.1"/>
    </source>
</evidence>
<name>A0A9Q4RF39_9BACT</name>
<dbReference type="Proteomes" id="UP000482671">
    <property type="component" value="Unassembled WGS sequence"/>
</dbReference>
<accession>A0A9Q4RF39</accession>
<dbReference type="RefSeq" id="WP_155144255.1">
    <property type="nucleotide sequence ID" value="NZ_JADMOA010000001.1"/>
</dbReference>
<evidence type="ECO:0000313" key="1">
    <source>
        <dbReference type="EMBL" id="MTU41019.1"/>
    </source>
</evidence>
<gene>
    <name evidence="1" type="ORF">GMD82_16520</name>
    <name evidence="2" type="ORF">GME02_12175</name>
</gene>
<dbReference type="AlphaFoldDB" id="A0A9Q4RF39"/>
<protein>
    <submittedName>
        <fullName evidence="2">Uncharacterized protein</fullName>
    </submittedName>
</protein>
<reference evidence="3 4" key="1">
    <citation type="journal article" date="2019" name="Nat. Med.">
        <title>A library of human gut bacterial isolates paired with longitudinal multiomics data enables mechanistic microbiome research.</title>
        <authorList>
            <person name="Poyet M."/>
            <person name="Groussin M."/>
            <person name="Gibbons S.M."/>
            <person name="Avila-Pacheco J."/>
            <person name="Jiang X."/>
            <person name="Kearney S.M."/>
            <person name="Perrotta A.R."/>
            <person name="Berdy B."/>
            <person name="Zhao S."/>
            <person name="Lieberman T.D."/>
            <person name="Swanson P.K."/>
            <person name="Smith M."/>
            <person name="Roesemann S."/>
            <person name="Alexander J.E."/>
            <person name="Rich S.A."/>
            <person name="Livny J."/>
            <person name="Vlamakis H."/>
            <person name="Clish C."/>
            <person name="Bullock K."/>
            <person name="Deik A."/>
            <person name="Scott J."/>
            <person name="Pierce K.A."/>
            <person name="Xavier R.J."/>
            <person name="Alm E.J."/>
        </authorList>
    </citation>
    <scope>NUCLEOTIDE SEQUENCE [LARGE SCALE GENOMIC DNA]</scope>
    <source>
        <strain evidence="2 4">BIOML-A11</strain>
        <strain evidence="1 3">BIOML-A29</strain>
    </source>
</reference>
<keyword evidence="3" id="KW-1185">Reference proteome</keyword>
<comment type="caution">
    <text evidence="2">The sequence shown here is derived from an EMBL/GenBank/DDBJ whole genome shotgun (WGS) entry which is preliminary data.</text>
</comment>
<organism evidence="2 4">
    <name type="scientific">Parabacteroides merdae</name>
    <dbReference type="NCBI Taxonomy" id="46503"/>
    <lineage>
        <taxon>Bacteria</taxon>
        <taxon>Pseudomonadati</taxon>
        <taxon>Bacteroidota</taxon>
        <taxon>Bacteroidia</taxon>
        <taxon>Bacteroidales</taxon>
        <taxon>Tannerellaceae</taxon>
        <taxon>Parabacteroides</taxon>
    </lineage>
</organism>